<evidence type="ECO:0000313" key="3">
    <source>
        <dbReference type="Proteomes" id="UP001066276"/>
    </source>
</evidence>
<gene>
    <name evidence="2" type="ORF">NDU88_012152</name>
</gene>
<dbReference type="Proteomes" id="UP001066276">
    <property type="component" value="Chromosome 6"/>
</dbReference>
<keyword evidence="3" id="KW-1185">Reference proteome</keyword>
<dbReference type="AlphaFoldDB" id="A0AAV7R161"/>
<feature type="compositionally biased region" description="Basic and acidic residues" evidence="1">
    <location>
        <begin position="131"/>
        <end position="146"/>
    </location>
</feature>
<name>A0AAV7R161_PLEWA</name>
<sequence length="146" mass="16431">MEPAEWEAYPLEYVGTGTSSSCRTPCAKLEATEPRATQERRGGQADGAGTVRNKSWARRSSGDRKTEEGIESGGRERTIADNGGKEGREIERRLGLTKREGKGREWKENSREIERKRREPERAKKKVHGSGTEKRTSEGKQRERTG</sequence>
<evidence type="ECO:0000256" key="1">
    <source>
        <dbReference type="SAM" id="MobiDB-lite"/>
    </source>
</evidence>
<accession>A0AAV7R161</accession>
<proteinExistence type="predicted"/>
<evidence type="ECO:0000313" key="2">
    <source>
        <dbReference type="EMBL" id="KAJ1145869.1"/>
    </source>
</evidence>
<dbReference type="EMBL" id="JANPWB010000010">
    <property type="protein sequence ID" value="KAJ1145869.1"/>
    <property type="molecule type" value="Genomic_DNA"/>
</dbReference>
<feature type="region of interest" description="Disordered" evidence="1">
    <location>
        <begin position="1"/>
        <end position="146"/>
    </location>
</feature>
<feature type="compositionally biased region" description="Basic and acidic residues" evidence="1">
    <location>
        <begin position="30"/>
        <end position="43"/>
    </location>
</feature>
<organism evidence="2 3">
    <name type="scientific">Pleurodeles waltl</name>
    <name type="common">Iberian ribbed newt</name>
    <dbReference type="NCBI Taxonomy" id="8319"/>
    <lineage>
        <taxon>Eukaryota</taxon>
        <taxon>Metazoa</taxon>
        <taxon>Chordata</taxon>
        <taxon>Craniata</taxon>
        <taxon>Vertebrata</taxon>
        <taxon>Euteleostomi</taxon>
        <taxon>Amphibia</taxon>
        <taxon>Batrachia</taxon>
        <taxon>Caudata</taxon>
        <taxon>Salamandroidea</taxon>
        <taxon>Salamandridae</taxon>
        <taxon>Pleurodelinae</taxon>
        <taxon>Pleurodeles</taxon>
    </lineage>
</organism>
<protein>
    <submittedName>
        <fullName evidence="2">Uncharacterized protein</fullName>
    </submittedName>
</protein>
<reference evidence="2" key="1">
    <citation type="journal article" date="2022" name="bioRxiv">
        <title>Sequencing and chromosome-scale assembly of the giantPleurodeles waltlgenome.</title>
        <authorList>
            <person name="Brown T."/>
            <person name="Elewa A."/>
            <person name="Iarovenko S."/>
            <person name="Subramanian E."/>
            <person name="Araus A.J."/>
            <person name="Petzold A."/>
            <person name="Susuki M."/>
            <person name="Suzuki K.-i.T."/>
            <person name="Hayashi T."/>
            <person name="Toyoda A."/>
            <person name="Oliveira C."/>
            <person name="Osipova E."/>
            <person name="Leigh N.D."/>
            <person name="Simon A."/>
            <person name="Yun M.H."/>
        </authorList>
    </citation>
    <scope>NUCLEOTIDE SEQUENCE</scope>
    <source>
        <strain evidence="2">20211129_DDA</strain>
        <tissue evidence="2">Liver</tissue>
    </source>
</reference>
<feature type="compositionally biased region" description="Basic and acidic residues" evidence="1">
    <location>
        <begin position="60"/>
        <end position="122"/>
    </location>
</feature>
<comment type="caution">
    <text evidence="2">The sequence shown here is derived from an EMBL/GenBank/DDBJ whole genome shotgun (WGS) entry which is preliminary data.</text>
</comment>